<evidence type="ECO:0000256" key="1">
    <source>
        <dbReference type="ARBA" id="ARBA00004141"/>
    </source>
</evidence>
<accession>A0A8K0JT14</accession>
<feature type="transmembrane region" description="Helical" evidence="10">
    <location>
        <begin position="233"/>
        <end position="252"/>
    </location>
</feature>
<evidence type="ECO:0000256" key="2">
    <source>
        <dbReference type="ARBA" id="ARBA00022692"/>
    </source>
</evidence>
<dbReference type="CDD" id="cd15294">
    <property type="entry name" value="7tmC_GABA-B-R2"/>
    <property type="match status" value="1"/>
</dbReference>
<reference evidence="12" key="2">
    <citation type="submission" date="2017-10" db="EMBL/GenBank/DDBJ databases">
        <title>Ladona fulva Genome sequencing and assembly.</title>
        <authorList>
            <person name="Murali S."/>
            <person name="Richards S."/>
            <person name="Bandaranaike D."/>
            <person name="Bellair M."/>
            <person name="Blankenburg K."/>
            <person name="Chao H."/>
            <person name="Dinh H."/>
            <person name="Doddapaneni H."/>
            <person name="Dugan-Rocha S."/>
            <person name="Elkadiri S."/>
            <person name="Gnanaolivu R."/>
            <person name="Hernandez B."/>
            <person name="Skinner E."/>
            <person name="Javaid M."/>
            <person name="Lee S."/>
            <person name="Li M."/>
            <person name="Ming W."/>
            <person name="Munidasa M."/>
            <person name="Muniz J."/>
            <person name="Nguyen L."/>
            <person name="Hughes D."/>
            <person name="Osuji N."/>
            <person name="Pu L.-L."/>
            <person name="Puazo M."/>
            <person name="Qu C."/>
            <person name="Quiroz J."/>
            <person name="Raj R."/>
            <person name="Weissenberger G."/>
            <person name="Xin Y."/>
            <person name="Zou X."/>
            <person name="Han Y."/>
            <person name="Worley K."/>
            <person name="Muzny D."/>
            <person name="Gibbs R."/>
        </authorList>
    </citation>
    <scope>NUCLEOTIDE SEQUENCE</scope>
    <source>
        <strain evidence="12">Sampled in the wild</strain>
    </source>
</reference>
<dbReference type="PRINTS" id="PR01176">
    <property type="entry name" value="GABABRECEPTR"/>
</dbReference>
<feature type="compositionally biased region" description="Basic and acidic residues" evidence="9">
    <location>
        <begin position="663"/>
        <end position="674"/>
    </location>
</feature>
<keyword evidence="8" id="KW-0807">Transducer</keyword>
<feature type="transmembrane region" description="Helical" evidence="10">
    <location>
        <begin position="434"/>
        <end position="456"/>
    </location>
</feature>
<dbReference type="Pfam" id="PF00003">
    <property type="entry name" value="7tm_3"/>
    <property type="match status" value="1"/>
</dbReference>
<dbReference type="GO" id="GO:0007214">
    <property type="term" value="P:gamma-aminobutyric acid signaling pathway"/>
    <property type="evidence" value="ECO:0007669"/>
    <property type="project" value="TreeGrafter"/>
</dbReference>
<evidence type="ECO:0000256" key="9">
    <source>
        <dbReference type="SAM" id="MobiDB-lite"/>
    </source>
</evidence>
<dbReference type="PANTHER" id="PTHR10519:SF74">
    <property type="entry name" value="GAMMA-AMINOBUTYRIC ACID TYPE B RECEPTOR SUBUNIT 2"/>
    <property type="match status" value="1"/>
</dbReference>
<feature type="transmembrane region" description="Helical" evidence="10">
    <location>
        <begin position="194"/>
        <end position="221"/>
    </location>
</feature>
<reference evidence="12" key="1">
    <citation type="submission" date="2013-04" db="EMBL/GenBank/DDBJ databases">
        <authorList>
            <person name="Qu J."/>
            <person name="Murali S.C."/>
            <person name="Bandaranaike D."/>
            <person name="Bellair M."/>
            <person name="Blankenburg K."/>
            <person name="Chao H."/>
            <person name="Dinh H."/>
            <person name="Doddapaneni H."/>
            <person name="Downs B."/>
            <person name="Dugan-Rocha S."/>
            <person name="Elkadiri S."/>
            <person name="Gnanaolivu R.D."/>
            <person name="Hernandez B."/>
            <person name="Javaid M."/>
            <person name="Jayaseelan J.C."/>
            <person name="Lee S."/>
            <person name="Li M."/>
            <person name="Ming W."/>
            <person name="Munidasa M."/>
            <person name="Muniz J."/>
            <person name="Nguyen L."/>
            <person name="Ongeri F."/>
            <person name="Osuji N."/>
            <person name="Pu L.-L."/>
            <person name="Puazo M."/>
            <person name="Qu C."/>
            <person name="Quiroz J."/>
            <person name="Raj R."/>
            <person name="Weissenberger G."/>
            <person name="Xin Y."/>
            <person name="Zou X."/>
            <person name="Han Y."/>
            <person name="Richards S."/>
            <person name="Worley K."/>
            <person name="Muzny D."/>
            <person name="Gibbs R."/>
        </authorList>
    </citation>
    <scope>NUCLEOTIDE SEQUENCE</scope>
    <source>
        <strain evidence="12">Sampled in the wild</strain>
    </source>
</reference>
<dbReference type="InterPro" id="IPR002455">
    <property type="entry name" value="GPCR3_GABA-B"/>
</dbReference>
<name>A0A8K0JT14_LADFU</name>
<dbReference type="Proteomes" id="UP000792457">
    <property type="component" value="Unassembled WGS sequence"/>
</dbReference>
<keyword evidence="4" id="KW-0297">G-protein coupled receptor</keyword>
<gene>
    <name evidence="12" type="ORF">J437_LFUL000741</name>
</gene>
<feature type="transmembrane region" description="Helical" evidence="10">
    <location>
        <begin position="272"/>
        <end position="291"/>
    </location>
</feature>
<evidence type="ECO:0000256" key="6">
    <source>
        <dbReference type="ARBA" id="ARBA00023170"/>
    </source>
</evidence>
<keyword evidence="6" id="KW-0675">Receptor</keyword>
<dbReference type="InterPro" id="IPR017978">
    <property type="entry name" value="GPCR_3_C"/>
</dbReference>
<evidence type="ECO:0000313" key="12">
    <source>
        <dbReference type="EMBL" id="KAG8222160.1"/>
    </source>
</evidence>
<protein>
    <recommendedName>
        <fullName evidence="11">G-protein coupled receptors family 3 profile domain-containing protein</fullName>
    </recommendedName>
</protein>
<evidence type="ECO:0000256" key="3">
    <source>
        <dbReference type="ARBA" id="ARBA00022989"/>
    </source>
</evidence>
<keyword evidence="3 10" id="KW-1133">Transmembrane helix</keyword>
<dbReference type="PANTHER" id="PTHR10519">
    <property type="entry name" value="GABA-B RECEPTOR"/>
    <property type="match status" value="1"/>
</dbReference>
<dbReference type="GO" id="GO:0004965">
    <property type="term" value="F:G protein-coupled GABA receptor activity"/>
    <property type="evidence" value="ECO:0007669"/>
    <property type="project" value="InterPro"/>
</dbReference>
<feature type="compositionally biased region" description="Basic and acidic residues" evidence="9">
    <location>
        <begin position="507"/>
        <end position="529"/>
    </location>
</feature>
<dbReference type="SUPFAM" id="SSF53822">
    <property type="entry name" value="Periplasmic binding protein-like I"/>
    <property type="match status" value="1"/>
</dbReference>
<comment type="caution">
    <text evidence="12">The sequence shown here is derived from an EMBL/GenBank/DDBJ whole genome shotgun (WGS) entry which is preliminary data.</text>
</comment>
<evidence type="ECO:0000313" key="13">
    <source>
        <dbReference type="Proteomes" id="UP000792457"/>
    </source>
</evidence>
<dbReference type="OrthoDB" id="2150267at2759"/>
<dbReference type="PROSITE" id="PS50259">
    <property type="entry name" value="G_PROTEIN_RECEP_F3_4"/>
    <property type="match status" value="1"/>
</dbReference>
<feature type="region of interest" description="Disordered" evidence="9">
    <location>
        <begin position="477"/>
        <end position="529"/>
    </location>
</feature>
<dbReference type="AlphaFoldDB" id="A0A8K0JT14"/>
<keyword evidence="5 10" id="KW-0472">Membrane</keyword>
<evidence type="ECO:0000256" key="4">
    <source>
        <dbReference type="ARBA" id="ARBA00023040"/>
    </source>
</evidence>
<keyword evidence="7" id="KW-0325">Glycoprotein</keyword>
<feature type="transmembrane region" description="Helical" evidence="10">
    <location>
        <begin position="375"/>
        <end position="394"/>
    </location>
</feature>
<evidence type="ECO:0000256" key="7">
    <source>
        <dbReference type="ARBA" id="ARBA00023180"/>
    </source>
</evidence>
<comment type="subcellular location">
    <subcellularLocation>
        <location evidence="1">Membrane</location>
        <topology evidence="1">Multi-pass membrane protein</topology>
    </subcellularLocation>
</comment>
<dbReference type="PRINTS" id="PR01177">
    <property type="entry name" value="GABAB1RECPTR"/>
</dbReference>
<evidence type="ECO:0000256" key="10">
    <source>
        <dbReference type="SAM" id="Phobius"/>
    </source>
</evidence>
<keyword evidence="13" id="KW-1185">Reference proteome</keyword>
<dbReference type="EMBL" id="KZ308125">
    <property type="protein sequence ID" value="KAG8222160.1"/>
    <property type="molecule type" value="Genomic_DNA"/>
</dbReference>
<feature type="transmembrane region" description="Helical" evidence="10">
    <location>
        <begin position="312"/>
        <end position="333"/>
    </location>
</feature>
<proteinExistence type="predicted"/>
<dbReference type="InterPro" id="IPR028082">
    <property type="entry name" value="Peripla_BP_I"/>
</dbReference>
<feature type="region of interest" description="Disordered" evidence="9">
    <location>
        <begin position="638"/>
        <end position="717"/>
    </location>
</feature>
<evidence type="ECO:0000256" key="8">
    <source>
        <dbReference type="ARBA" id="ARBA00023224"/>
    </source>
</evidence>
<dbReference type="GO" id="GO:0038039">
    <property type="term" value="C:G protein-coupled receptor heterodimeric complex"/>
    <property type="evidence" value="ECO:0007669"/>
    <property type="project" value="TreeGrafter"/>
</dbReference>
<feature type="domain" description="G-protein coupled receptors family 3 profile" evidence="11">
    <location>
        <begin position="203"/>
        <end position="478"/>
    </location>
</feature>
<feature type="transmembrane region" description="Helical" evidence="10">
    <location>
        <begin position="406"/>
        <end position="428"/>
    </location>
</feature>
<evidence type="ECO:0000259" key="11">
    <source>
        <dbReference type="PROSITE" id="PS50259"/>
    </source>
</evidence>
<feature type="compositionally biased region" description="Gly residues" evidence="9">
    <location>
        <begin position="485"/>
        <end position="503"/>
    </location>
</feature>
<sequence>TAGEYREEYDLRRGGEYSRFHGYTYDGVWAIALAIQHVSRRLLHRTNPVQSSAAPGLPPKRLKSVAADFHYRDPVWEELFIEALRNTSFEGVTVSISSLSQEPSIFRLALSKLTNNMPFKSQNTLTYFVSSDGQEVKIGEFDATTGHLEIGPQPGAIPDPKGGIDVVFPVKWRGGGGPPKDRTLVLTEQGKVHLPIFVCLAAASIIGILMAACFLAINIKYRHQRYIKMSSPHLNNLIIIGCILTYLSVVFLGLDSRLTSESFFPIICTSRAWLLMAGFSLAFGSMFSKTWRVHSIFTDVKLNKKVIKDYQLFMVVGVLLVIDLAIMTTWQITAPFYRETKKMDPYPHPSSEDILIIPENEYCQSGNMTVFVGSIYAYKGLLLIFGAFLAWETRYVSIPALNDSRLVGLSVYNCVIFCIAGAAVSFVLSDHQDASFLIVSIFILFCTTGTLCLVFVPKLIELKRNPQGSMEKRIRATLRPMSKKGSGGGGGFGGGGGGGGAGTLGSRRRDSDEPSDAGERLREVSEENARKRRLLRERDAEIQALISKLGGPEATKDIIGSMDIGTMDRLTVPRHDSVMKREAAPSGTETTDISSLCSINSSVDGEYVNLSVDTPSQRKKTTFSKLPTISASKETVALSNDQRANELEPGRVMDTTPEETEEDGRGRDGDDYHGDPMLSQCISTCSLHPSQPQTPISKVVSFSDTAPPPAQSSSRYS</sequence>
<dbReference type="Gene3D" id="3.40.50.2300">
    <property type="match status" value="1"/>
</dbReference>
<organism evidence="12 13">
    <name type="scientific">Ladona fulva</name>
    <name type="common">Scarce chaser dragonfly</name>
    <name type="synonym">Libellula fulva</name>
    <dbReference type="NCBI Taxonomy" id="123851"/>
    <lineage>
        <taxon>Eukaryota</taxon>
        <taxon>Metazoa</taxon>
        <taxon>Ecdysozoa</taxon>
        <taxon>Arthropoda</taxon>
        <taxon>Hexapoda</taxon>
        <taxon>Insecta</taxon>
        <taxon>Pterygota</taxon>
        <taxon>Palaeoptera</taxon>
        <taxon>Odonata</taxon>
        <taxon>Epiprocta</taxon>
        <taxon>Anisoptera</taxon>
        <taxon>Libelluloidea</taxon>
        <taxon>Libellulidae</taxon>
        <taxon>Ladona</taxon>
    </lineage>
</organism>
<feature type="compositionally biased region" description="Polar residues" evidence="9">
    <location>
        <begin position="680"/>
        <end position="704"/>
    </location>
</feature>
<feature type="non-terminal residue" evidence="12">
    <location>
        <position position="1"/>
    </location>
</feature>
<keyword evidence="2 10" id="KW-0812">Transmembrane</keyword>
<evidence type="ECO:0000256" key="5">
    <source>
        <dbReference type="ARBA" id="ARBA00023136"/>
    </source>
</evidence>